<comment type="caution">
    <text evidence="4">The sequence shown here is derived from an EMBL/GenBank/DDBJ whole genome shotgun (WGS) entry which is preliminary data.</text>
</comment>
<evidence type="ECO:0000313" key="4">
    <source>
        <dbReference type="EMBL" id="EHL01692.1"/>
    </source>
</evidence>
<comment type="similarity">
    <text evidence="1">Belongs to the WAPL family.</text>
</comment>
<gene>
    <name evidence="4" type="ORF">M7I_2326</name>
</gene>
<dbReference type="InterPro" id="IPR022771">
    <property type="entry name" value="WAPL_C"/>
</dbReference>
<feature type="compositionally biased region" description="Low complexity" evidence="2">
    <location>
        <begin position="142"/>
        <end position="154"/>
    </location>
</feature>
<dbReference type="OrthoDB" id="78088at2759"/>
<keyword evidence="5" id="KW-1185">Reference proteome</keyword>
<dbReference type="Pfam" id="PF07814">
    <property type="entry name" value="WAPL"/>
    <property type="match status" value="1"/>
</dbReference>
<name>H0EIH1_GLAL7</name>
<protein>
    <recommendedName>
        <fullName evidence="3">Wings apart-like protein C-terminal domain-containing protein</fullName>
    </recommendedName>
</protein>
<dbReference type="AlphaFoldDB" id="H0EIH1"/>
<feature type="region of interest" description="Disordered" evidence="2">
    <location>
        <begin position="1"/>
        <end position="187"/>
    </location>
</feature>
<feature type="compositionally biased region" description="Polar residues" evidence="2">
    <location>
        <begin position="1"/>
        <end position="11"/>
    </location>
</feature>
<dbReference type="EMBL" id="AGUE01000047">
    <property type="protein sequence ID" value="EHL01692.1"/>
    <property type="molecule type" value="Genomic_DNA"/>
</dbReference>
<organism evidence="4 5">
    <name type="scientific">Glarea lozoyensis (strain ATCC 74030 / MF5533)</name>
    <dbReference type="NCBI Taxonomy" id="1104152"/>
    <lineage>
        <taxon>Eukaryota</taxon>
        <taxon>Fungi</taxon>
        <taxon>Dikarya</taxon>
        <taxon>Ascomycota</taxon>
        <taxon>Pezizomycotina</taxon>
        <taxon>Leotiomycetes</taxon>
        <taxon>Helotiales</taxon>
        <taxon>Helotiaceae</taxon>
        <taxon>Glarea</taxon>
    </lineage>
</organism>
<proteinExistence type="inferred from homology"/>
<dbReference type="InParanoid" id="H0EIH1"/>
<feature type="compositionally biased region" description="Polar residues" evidence="2">
    <location>
        <begin position="161"/>
        <end position="174"/>
    </location>
</feature>
<evidence type="ECO:0000256" key="2">
    <source>
        <dbReference type="SAM" id="MobiDB-lite"/>
    </source>
</evidence>
<reference evidence="4 5" key="1">
    <citation type="journal article" date="2012" name="Eukaryot. Cell">
        <title>Genome sequence of the fungus Glarea lozoyensis: the first genome sequence of a species from the Helotiaceae family.</title>
        <authorList>
            <person name="Youssar L."/>
            <person name="Gruening B.A."/>
            <person name="Erxleben A."/>
            <person name="Guenther S."/>
            <person name="Huettel W."/>
        </authorList>
    </citation>
    <scope>NUCLEOTIDE SEQUENCE [LARGE SCALE GENOMIC DNA]</scope>
    <source>
        <strain evidence="5">ATCC 74030 / MF5533</strain>
    </source>
</reference>
<evidence type="ECO:0000256" key="1">
    <source>
        <dbReference type="ARBA" id="ARBA00006854"/>
    </source>
</evidence>
<dbReference type="InterPro" id="IPR011989">
    <property type="entry name" value="ARM-like"/>
</dbReference>
<dbReference type="Gene3D" id="1.25.10.10">
    <property type="entry name" value="Leucine-rich Repeat Variant"/>
    <property type="match status" value="2"/>
</dbReference>
<feature type="compositionally biased region" description="Basic and acidic residues" evidence="2">
    <location>
        <begin position="92"/>
        <end position="103"/>
    </location>
</feature>
<accession>H0EIH1</accession>
<dbReference type="PANTHER" id="PTHR22100">
    <property type="entry name" value="WINGS APART-LIKE PROTEIN HOMOLOG"/>
    <property type="match status" value="1"/>
</dbReference>
<evidence type="ECO:0000259" key="3">
    <source>
        <dbReference type="Pfam" id="PF07814"/>
    </source>
</evidence>
<dbReference type="Proteomes" id="UP000005446">
    <property type="component" value="Unassembled WGS sequence"/>
</dbReference>
<dbReference type="PANTHER" id="PTHR22100:SF13">
    <property type="entry name" value="WINGS APART-LIKE PROTEIN HOMOLOG"/>
    <property type="match status" value="1"/>
</dbReference>
<dbReference type="HOGENOM" id="CLU_011973_0_0_1"/>
<feature type="domain" description="Wings apart-like protein C-terminal" evidence="3">
    <location>
        <begin position="275"/>
        <end position="617"/>
    </location>
</feature>
<evidence type="ECO:0000313" key="5">
    <source>
        <dbReference type="Proteomes" id="UP000005446"/>
    </source>
</evidence>
<sequence>MATKSQTTEAQSGALYLSKLPDSFPGKTNASPHRSRPTTPLSASCPIVKPDIFDVPSSDEETDNIKTIPLARGKPRATASKISKRPSPKQAQTERSESVEDMKSRKRAKLSPAPNASENVAPAKIPSLAPTKSAPAKTSYLAPTKSVPSTSAPTKPSPPTHGSQKSLAATNAKQRPQGVGHPKAQEDIPNISHTLKAASMNSSGTVPDRDSPPEIIDLEMMDVDVDETPKPKKTSPGGMKMWKGLLEVTGDEENLEGLPSFHEDADEGEGSGAAIRNVHELRQAGANSRFMDEVDDLLDRIGSPGGTQASLRRSGLLDMANQLKDKSFARQFRSNHVEQRLFVHLGQETDILAGYVLVSILMTVMADGSVPPFVVQLRRQGITRLLIRLLDIQIGIIALAKDRKSNTTKIAQKMIADHHNHLLKLPIWEDLQPELLSPRTVALKCLEVMVRQTREAGNANDIFSKELTTNLFTIVKTSSEDSAWQLPNGREAIDFHLALSALESHSIRARTVQDETIWLTNYLPIISDTLLFALSRPLDSFGVLQILALRLTLNVTNNNPRATDLFARQDLMAAMGNVITAKLEQISRFMIEEELSIAVDHLVLVLGAMINFAEWSPAARQRLQSLGGLNQDHLDAMIKTFTENHERMSEASSVEESQKNVAFGYLSVLLGYLSLMPEIALRVKEKQPSKTITPLVASIVEFISHHKTVDLIIADEDGHNPNSGFTERLESLVETLRQ</sequence>
<dbReference type="InterPro" id="IPR039874">
    <property type="entry name" value="WAPL"/>
</dbReference>
<feature type="compositionally biased region" description="Polar residues" evidence="2">
    <location>
        <begin position="26"/>
        <end position="42"/>
    </location>
</feature>